<dbReference type="GO" id="GO:0003735">
    <property type="term" value="F:structural constituent of ribosome"/>
    <property type="evidence" value="ECO:0007669"/>
    <property type="project" value="InterPro"/>
</dbReference>
<comment type="similarity">
    <text evidence="1">Belongs to the bacterial ribosomal protein bL9 family.</text>
</comment>
<dbReference type="InterPro" id="IPR009027">
    <property type="entry name" value="Ribosomal_bL9/RNase_H1_N"/>
</dbReference>
<evidence type="ECO:0000256" key="2">
    <source>
        <dbReference type="ARBA" id="ARBA00022980"/>
    </source>
</evidence>
<evidence type="ECO:0000313" key="7">
    <source>
        <dbReference type="Proteomes" id="UP000310066"/>
    </source>
</evidence>
<evidence type="ECO:0000256" key="1">
    <source>
        <dbReference type="ARBA" id="ARBA00010605"/>
    </source>
</evidence>
<sequence>MSLPLRPFSRPQCSSCVRHYLSAGFVELGAPTITAFGQHVRGKKTMSKTSSALPVRLLKNVDAFGRKGAIVPISRGLMRNNWFPRRIAEYVTLPELKTLRTKNVAIERDFDFTLKSLIVPKSNSRDPSTDAPRGGMTASAQQEASMFQRPTLDPARLSPERSMELLEIFIPSRGLEFYRQPIIEEKESEPTPAPEPKKPSRSFGFGAGAELMAARAEKPEPVKAKVPEGPQAIYGSVSTQDVLVAVQAAMAENDESRMVALRKEDVRFVDLGGEEEADRVKTVGTFVVEVKVKGVEAGIKRNVRVIAQEVS</sequence>
<organism evidence="6 7">
    <name type="scientific">Friedmanniomyces endolithicus</name>
    <dbReference type="NCBI Taxonomy" id="329885"/>
    <lineage>
        <taxon>Eukaryota</taxon>
        <taxon>Fungi</taxon>
        <taxon>Dikarya</taxon>
        <taxon>Ascomycota</taxon>
        <taxon>Pezizomycotina</taxon>
        <taxon>Dothideomycetes</taxon>
        <taxon>Dothideomycetidae</taxon>
        <taxon>Mycosphaerellales</taxon>
        <taxon>Teratosphaeriaceae</taxon>
        <taxon>Friedmanniomyces</taxon>
    </lineage>
</organism>
<keyword evidence="2" id="KW-0689">Ribosomal protein</keyword>
<dbReference type="OrthoDB" id="5555409at2759"/>
<dbReference type="SUPFAM" id="SSF55658">
    <property type="entry name" value="L9 N-domain-like"/>
    <property type="match status" value="1"/>
</dbReference>
<dbReference type="PANTHER" id="PTHR21368">
    <property type="entry name" value="50S RIBOSOMAL PROTEIN L9"/>
    <property type="match status" value="1"/>
</dbReference>
<dbReference type="InterPro" id="IPR000244">
    <property type="entry name" value="Ribosomal_bL9"/>
</dbReference>
<dbReference type="AlphaFoldDB" id="A0A4U0U6M4"/>
<comment type="caution">
    <text evidence="6">The sequence shown here is derived from an EMBL/GenBank/DDBJ whole genome shotgun (WGS) entry which is preliminary data.</text>
</comment>
<feature type="domain" description="Ribosomal protein L9" evidence="5">
    <location>
        <begin position="54"/>
        <end position="98"/>
    </location>
</feature>
<dbReference type="GO" id="GO:0005840">
    <property type="term" value="C:ribosome"/>
    <property type="evidence" value="ECO:0007669"/>
    <property type="project" value="UniProtKB-KW"/>
</dbReference>
<name>A0A4U0U6M4_9PEZI</name>
<protein>
    <recommendedName>
        <fullName evidence="5">Ribosomal protein L9 domain-containing protein</fullName>
    </recommendedName>
</protein>
<gene>
    <name evidence="6" type="ORF">B0A54_15771</name>
</gene>
<evidence type="ECO:0000256" key="3">
    <source>
        <dbReference type="ARBA" id="ARBA00023274"/>
    </source>
</evidence>
<feature type="region of interest" description="Disordered" evidence="4">
    <location>
        <begin position="185"/>
        <end position="204"/>
    </location>
</feature>
<dbReference type="GO" id="GO:1990904">
    <property type="term" value="C:ribonucleoprotein complex"/>
    <property type="evidence" value="ECO:0007669"/>
    <property type="project" value="UniProtKB-KW"/>
</dbReference>
<proteinExistence type="inferred from homology"/>
<dbReference type="Pfam" id="PF01281">
    <property type="entry name" value="Ribosomal_L9_N"/>
    <property type="match status" value="1"/>
</dbReference>
<dbReference type="EMBL" id="NAJP01000100">
    <property type="protein sequence ID" value="TKA30850.1"/>
    <property type="molecule type" value="Genomic_DNA"/>
</dbReference>
<accession>A0A4U0U6M4</accession>
<evidence type="ECO:0000256" key="4">
    <source>
        <dbReference type="SAM" id="MobiDB-lite"/>
    </source>
</evidence>
<keyword evidence="3" id="KW-0687">Ribonucleoprotein</keyword>
<dbReference type="Gene3D" id="3.40.5.10">
    <property type="entry name" value="Ribosomal protein L9, N-terminal domain"/>
    <property type="match status" value="1"/>
</dbReference>
<evidence type="ECO:0000259" key="5">
    <source>
        <dbReference type="Pfam" id="PF01281"/>
    </source>
</evidence>
<dbReference type="STRING" id="329885.A0A4U0U6M4"/>
<dbReference type="Proteomes" id="UP000310066">
    <property type="component" value="Unassembled WGS sequence"/>
</dbReference>
<feature type="region of interest" description="Disordered" evidence="4">
    <location>
        <begin position="121"/>
        <end position="156"/>
    </location>
</feature>
<dbReference type="InterPro" id="IPR020070">
    <property type="entry name" value="Ribosomal_bL9_N"/>
</dbReference>
<dbReference type="InterPro" id="IPR036935">
    <property type="entry name" value="Ribosomal_bL9_N_sf"/>
</dbReference>
<evidence type="ECO:0000313" key="6">
    <source>
        <dbReference type="EMBL" id="TKA30850.1"/>
    </source>
</evidence>
<reference evidence="6 7" key="1">
    <citation type="submission" date="2017-03" db="EMBL/GenBank/DDBJ databases">
        <title>Genomes of endolithic fungi from Antarctica.</title>
        <authorList>
            <person name="Coleine C."/>
            <person name="Masonjones S."/>
            <person name="Stajich J.E."/>
        </authorList>
    </citation>
    <scope>NUCLEOTIDE SEQUENCE [LARGE SCALE GENOMIC DNA]</scope>
    <source>
        <strain evidence="6 7">CCFEE 5311</strain>
    </source>
</reference>
<dbReference type="GO" id="GO:0006412">
    <property type="term" value="P:translation"/>
    <property type="evidence" value="ECO:0007669"/>
    <property type="project" value="InterPro"/>
</dbReference>